<dbReference type="RefSeq" id="WP_081126671.1">
    <property type="nucleotide sequence ID" value="NZ_LDOS01000001.1"/>
</dbReference>
<reference evidence="2 3" key="1">
    <citation type="submission" date="2017-02" db="EMBL/GenBank/DDBJ databases">
        <title>Whole genome sequencing of Metallibacterium scheffleri DSM 24874 (T).</title>
        <authorList>
            <person name="Kumar S."/>
            <person name="Patil P."/>
            <person name="Patil P.B."/>
        </authorList>
    </citation>
    <scope>NUCLEOTIDE SEQUENCE [LARGE SCALE GENOMIC DNA]</scope>
    <source>
        <strain evidence="2 3">DSM 24874</strain>
    </source>
</reference>
<evidence type="ECO:0000313" key="2">
    <source>
        <dbReference type="EMBL" id="THD09692.1"/>
    </source>
</evidence>
<name>A0A4S3KLF0_9GAMM</name>
<dbReference type="EMBL" id="MWQO01000036">
    <property type="protein sequence ID" value="THD09692.1"/>
    <property type="molecule type" value="Genomic_DNA"/>
</dbReference>
<keyword evidence="1" id="KW-0472">Membrane</keyword>
<organism evidence="2 3">
    <name type="scientific">Metallibacterium scheffleri</name>
    <dbReference type="NCBI Taxonomy" id="993689"/>
    <lineage>
        <taxon>Bacteria</taxon>
        <taxon>Pseudomonadati</taxon>
        <taxon>Pseudomonadota</taxon>
        <taxon>Gammaproteobacteria</taxon>
        <taxon>Lysobacterales</taxon>
        <taxon>Rhodanobacteraceae</taxon>
        <taxon>Metallibacterium</taxon>
    </lineage>
</organism>
<keyword evidence="3" id="KW-1185">Reference proteome</keyword>
<dbReference type="Proteomes" id="UP000307749">
    <property type="component" value="Unassembled WGS sequence"/>
</dbReference>
<evidence type="ECO:0000256" key="1">
    <source>
        <dbReference type="SAM" id="Phobius"/>
    </source>
</evidence>
<keyword evidence="1" id="KW-0812">Transmembrane</keyword>
<feature type="transmembrane region" description="Helical" evidence="1">
    <location>
        <begin position="73"/>
        <end position="94"/>
    </location>
</feature>
<gene>
    <name evidence="2" type="ORF">B1806_10180</name>
</gene>
<protein>
    <submittedName>
        <fullName evidence="2">Uncharacterized protein</fullName>
    </submittedName>
</protein>
<keyword evidence="1" id="KW-1133">Transmembrane helix</keyword>
<evidence type="ECO:0000313" key="3">
    <source>
        <dbReference type="Proteomes" id="UP000307749"/>
    </source>
</evidence>
<comment type="caution">
    <text evidence="2">The sequence shown here is derived from an EMBL/GenBank/DDBJ whole genome shotgun (WGS) entry which is preliminary data.</text>
</comment>
<sequence length="102" mass="10400">MGILKEAFASDPLPEAAAPKQHEGISTTLQHSLRTLGILSVVGGVIGGLFNAIEFANQTAAGFLVLGEAIGEGIVFCALFYALAAIVDALRIIAANVTPPAP</sequence>
<dbReference type="AlphaFoldDB" id="A0A4S3KLF0"/>
<feature type="transmembrane region" description="Helical" evidence="1">
    <location>
        <begin position="36"/>
        <end position="53"/>
    </location>
</feature>
<proteinExistence type="predicted"/>
<accession>A0A4S3KLF0</accession>